<comment type="subcellular location">
    <subcellularLocation>
        <location evidence="2">Membrane</location>
        <topology evidence="2">Multi-pass membrane protein</topology>
    </subcellularLocation>
</comment>
<protein>
    <recommendedName>
        <fullName evidence="3">histidine kinase</fullName>
        <ecNumber evidence="3">2.7.13.3</ecNumber>
    </recommendedName>
</protein>
<evidence type="ECO:0000256" key="8">
    <source>
        <dbReference type="ARBA" id="ARBA00022777"/>
    </source>
</evidence>
<evidence type="ECO:0000313" key="16">
    <source>
        <dbReference type="Proteomes" id="UP000003947"/>
    </source>
</evidence>
<dbReference type="InterPro" id="IPR036890">
    <property type="entry name" value="HATPase_C_sf"/>
</dbReference>
<dbReference type="AlphaFoldDB" id="I4YSA1"/>
<dbReference type="InterPro" id="IPR005467">
    <property type="entry name" value="His_kinase_dom"/>
</dbReference>
<keyword evidence="9" id="KW-0067">ATP-binding</keyword>
<dbReference type="GO" id="GO:0016020">
    <property type="term" value="C:membrane"/>
    <property type="evidence" value="ECO:0007669"/>
    <property type="project" value="UniProtKB-SubCell"/>
</dbReference>
<dbReference type="InterPro" id="IPR011495">
    <property type="entry name" value="Sig_transdc_His_kin_sub2_dim/P"/>
</dbReference>
<dbReference type="Pfam" id="PF02518">
    <property type="entry name" value="HATPase_c"/>
    <property type="match status" value="1"/>
</dbReference>
<sequence length="349" mass="38235" precursor="true">MRRLFERTRQLRTLPLYLRYAATAVLVLISFSIRSRYSEPLGPFPFLLFFPAIIVSAIVFNQGSGYVATALSGGLSAYFFIPPIGSLAINDPSQFLGWCLYVLIGVAITVIIEAQHKAYRELAYAHAKLSQSLKETAASEADKANLLREMSHRVLNNMQTVISLLHLQARVSDPNTRDNLLSAAERVGVMGKVQNRLVRSEGVTTTDAHDFISELCNDLQMALIGQRPIQLNVYAESHQVPINQVVSVGLIINELVINALKYAFPDNRPGHVTVEFTRLNDKFRLCVSDDGIGVAPVREPSGVAHSSTGLGQRIVKAFVAQLDGRLEVALGSPGTTCTVHFPAPKLNLA</sequence>
<dbReference type="eggNOG" id="COG3920">
    <property type="taxonomic scope" value="Bacteria"/>
</dbReference>
<dbReference type="PANTHER" id="PTHR41523:SF8">
    <property type="entry name" value="ETHYLENE RESPONSE SENSOR PROTEIN"/>
    <property type="match status" value="1"/>
</dbReference>
<evidence type="ECO:0000256" key="5">
    <source>
        <dbReference type="ARBA" id="ARBA00022679"/>
    </source>
</evidence>
<evidence type="ECO:0000256" key="3">
    <source>
        <dbReference type="ARBA" id="ARBA00012438"/>
    </source>
</evidence>
<dbReference type="Gene3D" id="3.30.565.10">
    <property type="entry name" value="Histidine kinase-like ATPase, C-terminal domain"/>
    <property type="match status" value="1"/>
</dbReference>
<keyword evidence="7" id="KW-0547">Nucleotide-binding</keyword>
<dbReference type="EC" id="2.7.13.3" evidence="3"/>
<organism evidence="15 16">
    <name type="scientific">Microvirga lotononidis</name>
    <dbReference type="NCBI Taxonomy" id="864069"/>
    <lineage>
        <taxon>Bacteria</taxon>
        <taxon>Pseudomonadati</taxon>
        <taxon>Pseudomonadota</taxon>
        <taxon>Alphaproteobacteria</taxon>
        <taxon>Hyphomicrobiales</taxon>
        <taxon>Methylobacteriaceae</taxon>
        <taxon>Microvirga</taxon>
    </lineage>
</organism>
<evidence type="ECO:0000256" key="13">
    <source>
        <dbReference type="SAM" id="Phobius"/>
    </source>
</evidence>
<feature type="domain" description="Histidine kinase" evidence="14">
    <location>
        <begin position="149"/>
        <end position="345"/>
    </location>
</feature>
<keyword evidence="4" id="KW-0597">Phosphoprotein</keyword>
<keyword evidence="10 13" id="KW-1133">Transmembrane helix</keyword>
<dbReference type="GO" id="GO:0004673">
    <property type="term" value="F:protein histidine kinase activity"/>
    <property type="evidence" value="ECO:0007669"/>
    <property type="project" value="UniProtKB-EC"/>
</dbReference>
<dbReference type="Proteomes" id="UP000003947">
    <property type="component" value="Unassembled WGS sequence"/>
</dbReference>
<dbReference type="EMBL" id="JH660645">
    <property type="protein sequence ID" value="EIM26843.1"/>
    <property type="molecule type" value="Genomic_DNA"/>
</dbReference>
<dbReference type="HOGENOM" id="CLU_000445_114_57_5"/>
<evidence type="ECO:0000256" key="11">
    <source>
        <dbReference type="ARBA" id="ARBA00023012"/>
    </source>
</evidence>
<dbReference type="SUPFAM" id="SSF55874">
    <property type="entry name" value="ATPase domain of HSP90 chaperone/DNA topoisomerase II/histidine kinase"/>
    <property type="match status" value="1"/>
</dbReference>
<dbReference type="Pfam" id="PF07568">
    <property type="entry name" value="HisKA_2"/>
    <property type="match status" value="1"/>
</dbReference>
<dbReference type="OrthoDB" id="7991996at2"/>
<evidence type="ECO:0000256" key="9">
    <source>
        <dbReference type="ARBA" id="ARBA00022840"/>
    </source>
</evidence>
<dbReference type="InterPro" id="IPR003594">
    <property type="entry name" value="HATPase_dom"/>
</dbReference>
<feature type="transmembrane region" description="Helical" evidence="13">
    <location>
        <begin position="67"/>
        <end position="89"/>
    </location>
</feature>
<keyword evidence="12 13" id="KW-0472">Membrane</keyword>
<proteinExistence type="predicted"/>
<comment type="catalytic activity">
    <reaction evidence="1">
        <text>ATP + protein L-histidine = ADP + protein N-phospho-L-histidine.</text>
        <dbReference type="EC" id="2.7.13.3"/>
    </reaction>
</comment>
<gene>
    <name evidence="15" type="ORF">MicloDRAFT_00033940</name>
</gene>
<keyword evidence="5" id="KW-0808">Transferase</keyword>
<dbReference type="Pfam" id="PF13493">
    <property type="entry name" value="DUF4118"/>
    <property type="match status" value="1"/>
</dbReference>
<dbReference type="PROSITE" id="PS50109">
    <property type="entry name" value="HIS_KIN"/>
    <property type="match status" value="1"/>
</dbReference>
<accession>I4YSA1</accession>
<dbReference type="GO" id="GO:0005524">
    <property type="term" value="F:ATP binding"/>
    <property type="evidence" value="ECO:0007669"/>
    <property type="project" value="UniProtKB-KW"/>
</dbReference>
<evidence type="ECO:0000256" key="1">
    <source>
        <dbReference type="ARBA" id="ARBA00000085"/>
    </source>
</evidence>
<feature type="transmembrane region" description="Helical" evidence="13">
    <location>
        <begin position="95"/>
        <end position="112"/>
    </location>
</feature>
<evidence type="ECO:0000256" key="12">
    <source>
        <dbReference type="ARBA" id="ARBA00023136"/>
    </source>
</evidence>
<evidence type="ECO:0000256" key="6">
    <source>
        <dbReference type="ARBA" id="ARBA00022692"/>
    </source>
</evidence>
<evidence type="ECO:0000256" key="2">
    <source>
        <dbReference type="ARBA" id="ARBA00004141"/>
    </source>
</evidence>
<dbReference type="Gene3D" id="1.20.120.620">
    <property type="entry name" value="Backbone structure of the membrane domain of e. Coli histidine kinase receptor kdpd"/>
    <property type="match status" value="1"/>
</dbReference>
<evidence type="ECO:0000256" key="7">
    <source>
        <dbReference type="ARBA" id="ARBA00022741"/>
    </source>
</evidence>
<evidence type="ECO:0000313" key="15">
    <source>
        <dbReference type="EMBL" id="EIM26843.1"/>
    </source>
</evidence>
<evidence type="ECO:0000259" key="14">
    <source>
        <dbReference type="PROSITE" id="PS50109"/>
    </source>
</evidence>
<keyword evidence="8 15" id="KW-0418">Kinase</keyword>
<keyword evidence="16" id="KW-1185">Reference proteome</keyword>
<dbReference type="SMART" id="SM00387">
    <property type="entry name" value="HATPase_c"/>
    <property type="match status" value="1"/>
</dbReference>
<keyword evidence="11" id="KW-0902">Two-component regulatory system</keyword>
<evidence type="ECO:0000256" key="4">
    <source>
        <dbReference type="ARBA" id="ARBA00022553"/>
    </source>
</evidence>
<keyword evidence="6 13" id="KW-0812">Transmembrane</keyword>
<name>I4YSA1_9HYPH</name>
<dbReference type="STRING" id="864069.MicloDRAFT_00033940"/>
<feature type="transmembrane region" description="Helical" evidence="13">
    <location>
        <begin position="41"/>
        <end position="60"/>
    </location>
</feature>
<dbReference type="InterPro" id="IPR038318">
    <property type="entry name" value="KdpD_sf"/>
</dbReference>
<dbReference type="GO" id="GO:0000160">
    <property type="term" value="P:phosphorelay signal transduction system"/>
    <property type="evidence" value="ECO:0007669"/>
    <property type="project" value="UniProtKB-KW"/>
</dbReference>
<dbReference type="InterPro" id="IPR025201">
    <property type="entry name" value="KdpD_TM"/>
</dbReference>
<feature type="transmembrane region" description="Helical" evidence="13">
    <location>
        <begin position="16"/>
        <end position="35"/>
    </location>
</feature>
<evidence type="ECO:0000256" key="10">
    <source>
        <dbReference type="ARBA" id="ARBA00022989"/>
    </source>
</evidence>
<dbReference type="PANTHER" id="PTHR41523">
    <property type="entry name" value="TWO-COMPONENT SYSTEM SENSOR PROTEIN"/>
    <property type="match status" value="1"/>
</dbReference>
<dbReference type="PATRIC" id="fig|864069.3.peg.3695"/>
<reference evidence="15 16" key="1">
    <citation type="submission" date="2012-02" db="EMBL/GenBank/DDBJ databases">
        <title>Improved High-Quality Draft sequence of Microvirga sp. WSM3557.</title>
        <authorList>
            <consortium name="US DOE Joint Genome Institute"/>
            <person name="Lucas S."/>
            <person name="Han J."/>
            <person name="Lapidus A."/>
            <person name="Cheng J.-F."/>
            <person name="Goodwin L."/>
            <person name="Pitluck S."/>
            <person name="Peters L."/>
            <person name="Zhang X."/>
            <person name="Detter J.C."/>
            <person name="Han C."/>
            <person name="Tapia R."/>
            <person name="Land M."/>
            <person name="Hauser L."/>
            <person name="Kyrpides N."/>
            <person name="Ivanova N."/>
            <person name="Pagani I."/>
            <person name="Brau L."/>
            <person name="Yates R."/>
            <person name="O'Hara G."/>
            <person name="Rui T."/>
            <person name="Howieson J."/>
            <person name="Reeve W."/>
            <person name="Woyke T."/>
        </authorList>
    </citation>
    <scope>NUCLEOTIDE SEQUENCE [LARGE SCALE GENOMIC DNA]</scope>
    <source>
        <strain evidence="15 16">WSM3557</strain>
    </source>
</reference>